<dbReference type="Proteomes" id="UP000812844">
    <property type="component" value="Unassembled WGS sequence"/>
</dbReference>
<protein>
    <submittedName>
        <fullName evidence="1">Uncharacterized protein</fullName>
    </submittedName>
</protein>
<reference evidence="1 2" key="1">
    <citation type="submission" date="2021-05" db="EMBL/GenBank/DDBJ databases">
        <title>Phylogenetic classification of ten novel species belonging to the genus Bifidobacterium comprising B. colchicus sp. nov., B. abeli sp. nov., B. bicoloris sp. nov., B. guerezis sp. nov., B. rosaliae sp. nov., B. santillanensis sp. nov., B. argentati sp. nov., B. amazzoni sp. nov., B. pluviali sp. nov., and B. pinnaculum sp. nov.</title>
        <authorList>
            <person name="Lugli G.A."/>
            <person name="Ruiz Garcia L."/>
            <person name="Margolles A."/>
            <person name="Ventura M."/>
        </authorList>
    </citation>
    <scope>NUCLEOTIDE SEQUENCE [LARGE SCALE GENOMIC DNA]</scope>
    <source>
        <strain evidence="1 2">6T3</strain>
    </source>
</reference>
<dbReference type="EMBL" id="JAHBBD010000001">
    <property type="protein sequence ID" value="MBW3081831.1"/>
    <property type="molecule type" value="Genomic_DNA"/>
</dbReference>
<sequence>MDRKYRFHRLTIIDTDRRTIHRKRHRQSAVAASHGAIIRIVSNRHSKSSEGTAEMRRIGNGIRARLDMMPDDTRICHAPDCANGTIGILELMQSERTHPGRYGAAFHWPIATDTEETANTRRYFCTSPSYHLHINGSSITLERNESDGATRRYEFTILDRDIAYLSHDSVQPMEQTT</sequence>
<evidence type="ECO:0000313" key="1">
    <source>
        <dbReference type="EMBL" id="MBW3081831.1"/>
    </source>
</evidence>
<proteinExistence type="predicted"/>
<organism evidence="1 2">
    <name type="scientific">Bifidobacterium phasiani</name>
    <dbReference type="NCBI Taxonomy" id="2834431"/>
    <lineage>
        <taxon>Bacteria</taxon>
        <taxon>Bacillati</taxon>
        <taxon>Actinomycetota</taxon>
        <taxon>Actinomycetes</taxon>
        <taxon>Bifidobacteriales</taxon>
        <taxon>Bifidobacteriaceae</taxon>
        <taxon>Bifidobacterium</taxon>
    </lineage>
</organism>
<evidence type="ECO:0000313" key="2">
    <source>
        <dbReference type="Proteomes" id="UP000812844"/>
    </source>
</evidence>
<accession>A0ABS6W5Q6</accession>
<keyword evidence="2" id="KW-1185">Reference proteome</keyword>
<comment type="caution">
    <text evidence="1">The sequence shown here is derived from an EMBL/GenBank/DDBJ whole genome shotgun (WGS) entry which is preliminary data.</text>
</comment>
<dbReference type="RefSeq" id="WP_219079520.1">
    <property type="nucleotide sequence ID" value="NZ_JAHBBD010000001.1"/>
</dbReference>
<gene>
    <name evidence="1" type="ORF">KIH73_00270</name>
</gene>
<name>A0ABS6W5Q6_9BIFI</name>